<dbReference type="SUPFAM" id="SSF48371">
    <property type="entry name" value="ARM repeat"/>
    <property type="match status" value="1"/>
</dbReference>
<dbReference type="Proteomes" id="UP000253141">
    <property type="component" value="Unassembled WGS sequence"/>
</dbReference>
<dbReference type="InterPro" id="IPR036909">
    <property type="entry name" value="Cyt_c-like_dom_sf"/>
</dbReference>
<gene>
    <name evidence="6" type="ORF">DVG78_10290</name>
</gene>
<evidence type="ECO:0000256" key="4">
    <source>
        <dbReference type="PROSITE-ProRule" id="PRU00433"/>
    </source>
</evidence>
<dbReference type="NCBIfam" id="TIGR02603">
    <property type="entry name" value="CxxCH_TIGR02603"/>
    <property type="match status" value="1"/>
</dbReference>
<dbReference type="AlphaFoldDB" id="A0A369I8X6"/>
<dbReference type="Pfam" id="PF00034">
    <property type="entry name" value="Cytochrom_C"/>
    <property type="match status" value="1"/>
</dbReference>
<name>A0A369I8X6_9BACT</name>
<keyword evidence="3 4" id="KW-0408">Iron</keyword>
<reference evidence="6 7" key="1">
    <citation type="submission" date="2018-07" db="EMBL/GenBank/DDBJ databases">
        <title>Genome analysis of Runella aurantiaca.</title>
        <authorList>
            <person name="Yang X."/>
        </authorList>
    </citation>
    <scope>NUCLEOTIDE SEQUENCE [LARGE SCALE GENOMIC DNA]</scope>
    <source>
        <strain evidence="6 7">YX9</strain>
    </source>
</reference>
<dbReference type="GO" id="GO:0009055">
    <property type="term" value="F:electron transfer activity"/>
    <property type="evidence" value="ECO:0007669"/>
    <property type="project" value="InterPro"/>
</dbReference>
<dbReference type="OrthoDB" id="9808161at2"/>
<evidence type="ECO:0000313" key="6">
    <source>
        <dbReference type="EMBL" id="RDB06209.1"/>
    </source>
</evidence>
<keyword evidence="2 4" id="KW-0479">Metal-binding</keyword>
<evidence type="ECO:0000256" key="3">
    <source>
        <dbReference type="ARBA" id="ARBA00023004"/>
    </source>
</evidence>
<protein>
    <submittedName>
        <fullName evidence="6">Dehydrogenase</fullName>
    </submittedName>
</protein>
<dbReference type="SUPFAM" id="SSF46626">
    <property type="entry name" value="Cytochrome c"/>
    <property type="match status" value="1"/>
</dbReference>
<dbReference type="RefSeq" id="WP_114460989.1">
    <property type="nucleotide sequence ID" value="NZ_QPIW01000006.1"/>
</dbReference>
<dbReference type="InterPro" id="IPR011042">
    <property type="entry name" value="6-blade_b-propeller_TolB-like"/>
</dbReference>
<keyword evidence="7" id="KW-1185">Reference proteome</keyword>
<accession>A0A369I8X6</accession>
<dbReference type="EMBL" id="QPIW01000006">
    <property type="protein sequence ID" value="RDB06209.1"/>
    <property type="molecule type" value="Genomic_DNA"/>
</dbReference>
<dbReference type="GO" id="GO:0020037">
    <property type="term" value="F:heme binding"/>
    <property type="evidence" value="ECO:0007669"/>
    <property type="project" value="InterPro"/>
</dbReference>
<dbReference type="Gene3D" id="2.120.10.30">
    <property type="entry name" value="TolB, C-terminal domain"/>
    <property type="match status" value="1"/>
</dbReference>
<dbReference type="Gene3D" id="1.25.10.10">
    <property type="entry name" value="Leucine-rich Repeat Variant"/>
    <property type="match status" value="1"/>
</dbReference>
<dbReference type="GO" id="GO:0046872">
    <property type="term" value="F:metal ion binding"/>
    <property type="evidence" value="ECO:0007669"/>
    <property type="project" value="UniProtKB-KW"/>
</dbReference>
<dbReference type="PROSITE" id="PS51007">
    <property type="entry name" value="CYTC"/>
    <property type="match status" value="1"/>
</dbReference>
<dbReference type="InterPro" id="IPR013427">
    <property type="entry name" value="Haem-bd_dom_put"/>
</dbReference>
<dbReference type="Gene3D" id="1.10.760.10">
    <property type="entry name" value="Cytochrome c-like domain"/>
    <property type="match status" value="1"/>
</dbReference>
<dbReference type="PANTHER" id="PTHR33546:SF1">
    <property type="entry name" value="LARGE, MULTIFUNCTIONAL SECRETED PROTEIN"/>
    <property type="match status" value="1"/>
</dbReference>
<evidence type="ECO:0000259" key="5">
    <source>
        <dbReference type="PROSITE" id="PS51007"/>
    </source>
</evidence>
<dbReference type="Pfam" id="PF23500">
    <property type="entry name" value="DUF7133"/>
    <property type="match status" value="1"/>
</dbReference>
<comment type="caution">
    <text evidence="6">The sequence shown here is derived from an EMBL/GenBank/DDBJ whole genome shotgun (WGS) entry which is preliminary data.</text>
</comment>
<dbReference type="InterPro" id="IPR013428">
    <property type="entry name" value="Membrane-bound_put_N"/>
</dbReference>
<feature type="domain" description="Cytochrome c" evidence="5">
    <location>
        <begin position="896"/>
        <end position="1029"/>
    </location>
</feature>
<dbReference type="NCBIfam" id="TIGR02604">
    <property type="entry name" value="Piru_Ver_Nterm"/>
    <property type="match status" value="1"/>
</dbReference>
<sequence length="1029" mass="114468">MSSILIIPCKFIHHKNSPVMRYVALVCLLTVFSFQKNTPPKLSPEHQKALESLRVMEGFSVEMVAAEPLIADPVAMEVDENGDMYVVEMHGYPLDVSGSGKVKLLKDTDNDGYPDKSIIFADKLTLPTGIMRWKNGFIVTDAPDVLYLEDTDNDGKADIRKKMLSGFALSNPQHNLNTPRFELDNWIYLGHEGAVTPFVFKKEFGDKGTDIIFPDKPSAARLAPNANGKAVRFKPDSYELEELSGRTQYGHSMDAWGHHFYTSNANHIYHEVLANTYIKNNPALLVPNATQNISDHGEAAEIYPITETPNHQLLTDVGVITSSCGITWYEGGAFGEKFNNVTFIAEPVHNLVHADILREAGASFTASRLNEKSEFLASKDAWFRPVNFYVGPDGALYVIDYYRQIVEHPEWMSDEITQSGALYNGTDKGRIYRIVPHKGLPMNWLGKLNLSKKSAPELVALLDHENGWYRRTAQRLLLHRQAKEAIPALHALLKKSKFSEAKAHALWLLDGIQAIEKEDILQALKNETAGVRENGIRVAERYLNAAFGKELINELTALQNDESPKVRFQLLNTLGLVKTAESEKARLAILQRDIYDRWAGLASIASFAGKENQIFDVAIAEFTNKPTAETSEFIANLASTIAGGENKTGFSEMMKKIMAEAPGTEAWKAAALNGVANRLQFQKEKGTVLLSEPEKEKLLAHFSPTATSELRIASLRLLEISGFPKGKRLDEKIVQAISALKNPSTLTRQGSNIAVYRAHAIAFLSMVNSNELKSILQQALTQKEPEVVQLAALKALGKTADAQTYRFLLNEMKGFAPALKKEAVNVFLSKPERINVLLKAIETKEVEKSIVGWQQMVRLMNYYDTDIRAYARKVLSVNEDRKAVLQKYMAALELKGSQSKGQLIFEKNCATCHQIEGVKGVNFGPDLSTLRSRNANSVLTEIINPNNSIADLYDFWTLELKNGSTVAGIIAQENTNNISLREMGGIVSVIQKKDIAKMQKAEQSIMPNGLENAISLQEMADLITFIKKQ</sequence>
<evidence type="ECO:0000256" key="2">
    <source>
        <dbReference type="ARBA" id="ARBA00022723"/>
    </source>
</evidence>
<dbReference type="InterPro" id="IPR009056">
    <property type="entry name" value="Cyt_c-like_dom"/>
</dbReference>
<dbReference type="InterPro" id="IPR011989">
    <property type="entry name" value="ARM-like"/>
</dbReference>
<keyword evidence="1 4" id="KW-0349">Heme</keyword>
<dbReference type="PANTHER" id="PTHR33546">
    <property type="entry name" value="LARGE, MULTIFUNCTIONAL SECRETED PROTEIN-RELATED"/>
    <property type="match status" value="1"/>
</dbReference>
<dbReference type="InterPro" id="IPR055557">
    <property type="entry name" value="DUF7133"/>
</dbReference>
<dbReference type="InterPro" id="IPR016024">
    <property type="entry name" value="ARM-type_fold"/>
</dbReference>
<organism evidence="6 7">
    <name type="scientific">Runella aurantiaca</name>
    <dbReference type="NCBI Taxonomy" id="2282308"/>
    <lineage>
        <taxon>Bacteria</taxon>
        <taxon>Pseudomonadati</taxon>
        <taxon>Bacteroidota</taxon>
        <taxon>Cytophagia</taxon>
        <taxon>Cytophagales</taxon>
        <taxon>Spirosomataceae</taxon>
        <taxon>Runella</taxon>
    </lineage>
</organism>
<proteinExistence type="predicted"/>
<evidence type="ECO:0000256" key="1">
    <source>
        <dbReference type="ARBA" id="ARBA00022617"/>
    </source>
</evidence>
<evidence type="ECO:0000313" key="7">
    <source>
        <dbReference type="Proteomes" id="UP000253141"/>
    </source>
</evidence>